<comment type="caution">
    <text evidence="6">The sequence shown here is derived from an EMBL/GenBank/DDBJ whole genome shotgun (WGS) entry which is preliminary data.</text>
</comment>
<comment type="similarity">
    <text evidence="1 5">Belongs to the KptA/TPT1 family.</text>
</comment>
<protein>
    <recommendedName>
        <fullName evidence="5">Probable RNA 2'-phosphotransferase</fullName>
        <ecNumber evidence="5">2.7.1.-</ecNumber>
    </recommendedName>
</protein>
<keyword evidence="7" id="KW-1185">Reference proteome</keyword>
<gene>
    <name evidence="5" type="primary">kptA</name>
    <name evidence="6" type="ORF">M23134_03314</name>
</gene>
<name>A1ZGQ9_MICM2</name>
<evidence type="ECO:0000256" key="4">
    <source>
        <dbReference type="ARBA" id="ARBA00025212"/>
    </source>
</evidence>
<proteinExistence type="inferred from homology"/>
<evidence type="ECO:0000256" key="1">
    <source>
        <dbReference type="ARBA" id="ARBA00009836"/>
    </source>
</evidence>
<comment type="function">
    <text evidence="4 5">Removes the 2'-phosphate from RNA via an intermediate in which the phosphate is ADP-ribosylated by NAD followed by a presumed transesterification to release the RNA and generate ADP-ribose 1''-2''-cyclic phosphate (APPR&gt;P). May function as an ADP-ribosylase.</text>
</comment>
<dbReference type="InterPro" id="IPR042081">
    <property type="entry name" value="RNA_2'-PTrans_C"/>
</dbReference>
<dbReference type="RefSeq" id="WP_002695021.1">
    <property type="nucleotide sequence ID" value="NZ_AAWS01000006.1"/>
</dbReference>
<reference evidence="6 7" key="1">
    <citation type="submission" date="2007-01" db="EMBL/GenBank/DDBJ databases">
        <authorList>
            <person name="Haygood M."/>
            <person name="Podell S."/>
            <person name="Anderson C."/>
            <person name="Hopkinson B."/>
            <person name="Roe K."/>
            <person name="Barbeau K."/>
            <person name="Gaasterland T."/>
            <person name="Ferriera S."/>
            <person name="Johnson J."/>
            <person name="Kravitz S."/>
            <person name="Beeson K."/>
            <person name="Sutton G."/>
            <person name="Rogers Y.-H."/>
            <person name="Friedman R."/>
            <person name="Frazier M."/>
            <person name="Venter J.C."/>
        </authorList>
    </citation>
    <scope>NUCLEOTIDE SEQUENCE [LARGE SCALE GENOMIC DNA]</scope>
    <source>
        <strain evidence="6 7">ATCC 23134</strain>
    </source>
</reference>
<dbReference type="Proteomes" id="UP000004095">
    <property type="component" value="Unassembled WGS sequence"/>
</dbReference>
<dbReference type="EMBL" id="AAWS01000006">
    <property type="protein sequence ID" value="EAY30676.1"/>
    <property type="molecule type" value="Genomic_DNA"/>
</dbReference>
<dbReference type="GO" id="GO:0003950">
    <property type="term" value="F:NAD+ poly-ADP-ribosyltransferase activity"/>
    <property type="evidence" value="ECO:0007669"/>
    <property type="project" value="InterPro"/>
</dbReference>
<dbReference type="eggNOG" id="COG1859">
    <property type="taxonomic scope" value="Bacteria"/>
</dbReference>
<dbReference type="InterPro" id="IPR002745">
    <property type="entry name" value="Ptrans_KptA/Tpt1"/>
</dbReference>
<dbReference type="HAMAP" id="MF_00299">
    <property type="entry name" value="KptA"/>
    <property type="match status" value="1"/>
</dbReference>
<dbReference type="Pfam" id="PF01885">
    <property type="entry name" value="PTS_2-RNA"/>
    <property type="match status" value="1"/>
</dbReference>
<dbReference type="Gene3D" id="1.10.10.970">
    <property type="entry name" value="RNA 2'-phosphotransferase, Tpt1/KptA family, N-terminal domain"/>
    <property type="match status" value="1"/>
</dbReference>
<evidence type="ECO:0000313" key="6">
    <source>
        <dbReference type="EMBL" id="EAY30676.1"/>
    </source>
</evidence>
<dbReference type="PANTHER" id="PTHR12684:SF2">
    <property type="entry name" value="TRNA 2'-PHOSPHOTRANSFERASE 1"/>
    <property type="match status" value="1"/>
</dbReference>
<dbReference type="AlphaFoldDB" id="A1ZGQ9"/>
<evidence type="ECO:0000313" key="7">
    <source>
        <dbReference type="Proteomes" id="UP000004095"/>
    </source>
</evidence>
<evidence type="ECO:0000256" key="5">
    <source>
        <dbReference type="HAMAP-Rule" id="MF_00299"/>
    </source>
</evidence>
<sequence>MQKNQIVKISKRLSYVLRHRPEEIELIMDEEGWVEVDLLLDRFSNNYFPITLADLQKVVAQNDKKRFAFSDDEAYIRASQGHSIQIDLGYEAIKPPAQLYHGTATRFVHSIREQGLKKRNRHHVHLSADIDTATKVGGRHGQPVILTVNALDMQQDGYKFFQSENGVWLTDQVPVQYLEFPEEN</sequence>
<keyword evidence="3 5" id="KW-0520">NAD</keyword>
<dbReference type="GO" id="GO:0000215">
    <property type="term" value="F:tRNA 2'-phosphotransferase activity"/>
    <property type="evidence" value="ECO:0007669"/>
    <property type="project" value="TreeGrafter"/>
</dbReference>
<accession>A1ZGQ9</accession>
<evidence type="ECO:0000256" key="3">
    <source>
        <dbReference type="ARBA" id="ARBA00023027"/>
    </source>
</evidence>
<dbReference type="OrthoDB" id="4537997at2"/>
<organism evidence="6 7">
    <name type="scientific">Microscilla marina ATCC 23134</name>
    <dbReference type="NCBI Taxonomy" id="313606"/>
    <lineage>
        <taxon>Bacteria</taxon>
        <taxon>Pseudomonadati</taxon>
        <taxon>Bacteroidota</taxon>
        <taxon>Cytophagia</taxon>
        <taxon>Cytophagales</taxon>
        <taxon>Microscillaceae</taxon>
        <taxon>Microscilla</taxon>
    </lineage>
</organism>
<dbReference type="Gene3D" id="3.20.170.30">
    <property type="match status" value="1"/>
</dbReference>
<dbReference type="InterPro" id="IPR022928">
    <property type="entry name" value="RNA_2'-PTrans_KptA"/>
</dbReference>
<dbReference type="PANTHER" id="PTHR12684">
    <property type="entry name" value="PUTATIVE PHOSPHOTRANSFERASE"/>
    <property type="match status" value="1"/>
</dbReference>
<dbReference type="SUPFAM" id="SSF56399">
    <property type="entry name" value="ADP-ribosylation"/>
    <property type="match status" value="1"/>
</dbReference>
<dbReference type="EC" id="2.7.1.-" evidence="5"/>
<dbReference type="GO" id="GO:0006388">
    <property type="term" value="P:tRNA splicing, via endonucleolytic cleavage and ligation"/>
    <property type="evidence" value="ECO:0007669"/>
    <property type="project" value="UniProtKB-UniRule"/>
</dbReference>
<keyword evidence="2 5" id="KW-0808">Transferase</keyword>
<evidence type="ECO:0000256" key="2">
    <source>
        <dbReference type="ARBA" id="ARBA00022679"/>
    </source>
</evidence>
<dbReference type="NCBIfam" id="NF002014">
    <property type="entry name" value="PRK00819.1-4"/>
    <property type="match status" value="1"/>
</dbReference>
<dbReference type="InterPro" id="IPR042080">
    <property type="entry name" value="RNA_2'-PTrans_N"/>
</dbReference>